<keyword evidence="9" id="KW-1133">Transmembrane helix</keyword>
<evidence type="ECO:0000256" key="8">
    <source>
        <dbReference type="RuleBase" id="RU000461"/>
    </source>
</evidence>
<evidence type="ECO:0000256" key="3">
    <source>
        <dbReference type="ARBA" id="ARBA00022723"/>
    </source>
</evidence>
<protein>
    <recommendedName>
        <fullName evidence="12">Cytochrome P450 oxidoreductase</fullName>
    </recommendedName>
</protein>
<dbReference type="PROSITE" id="PS00086">
    <property type="entry name" value="CYTOCHROME_P450"/>
    <property type="match status" value="1"/>
</dbReference>
<reference evidence="10 11" key="1">
    <citation type="submission" date="2017-10" db="EMBL/GenBank/DDBJ databases">
        <title>Comparative genomics in systemic dimorphic fungi from Ajellomycetaceae.</title>
        <authorList>
            <person name="Munoz J.F."/>
            <person name="Mcewen J.G."/>
            <person name="Clay O.K."/>
            <person name="Cuomo C.A."/>
        </authorList>
    </citation>
    <scope>NUCLEOTIDE SEQUENCE [LARGE SCALE GENOMIC DNA]</scope>
    <source>
        <strain evidence="10 11">UAMH5409</strain>
    </source>
</reference>
<evidence type="ECO:0000256" key="5">
    <source>
        <dbReference type="ARBA" id="ARBA00023004"/>
    </source>
</evidence>
<evidence type="ECO:0008006" key="12">
    <source>
        <dbReference type="Google" id="ProtNLM"/>
    </source>
</evidence>
<keyword evidence="4 8" id="KW-0560">Oxidoreductase</keyword>
<keyword evidence="11" id="KW-1185">Reference proteome</keyword>
<dbReference type="SUPFAM" id="SSF48264">
    <property type="entry name" value="Cytochrome P450"/>
    <property type="match status" value="1"/>
</dbReference>
<evidence type="ECO:0000313" key="10">
    <source>
        <dbReference type="EMBL" id="PGH01068.1"/>
    </source>
</evidence>
<evidence type="ECO:0000256" key="4">
    <source>
        <dbReference type="ARBA" id="ARBA00023002"/>
    </source>
</evidence>
<dbReference type="STRING" id="1447875.A0A2B7WXA9"/>
<dbReference type="OrthoDB" id="1103324at2759"/>
<accession>A0A2B7WXA9</accession>
<dbReference type="PRINTS" id="PR00463">
    <property type="entry name" value="EP450I"/>
</dbReference>
<dbReference type="GO" id="GO:0005506">
    <property type="term" value="F:iron ion binding"/>
    <property type="evidence" value="ECO:0007669"/>
    <property type="project" value="InterPro"/>
</dbReference>
<keyword evidence="9" id="KW-0472">Membrane</keyword>
<dbReference type="GO" id="GO:0016705">
    <property type="term" value="F:oxidoreductase activity, acting on paired donors, with incorporation or reduction of molecular oxygen"/>
    <property type="evidence" value="ECO:0007669"/>
    <property type="project" value="InterPro"/>
</dbReference>
<evidence type="ECO:0000313" key="11">
    <source>
        <dbReference type="Proteomes" id="UP000223968"/>
    </source>
</evidence>
<keyword evidence="7 8" id="KW-0349">Heme</keyword>
<evidence type="ECO:0000256" key="1">
    <source>
        <dbReference type="ARBA" id="ARBA00001971"/>
    </source>
</evidence>
<keyword evidence="5 7" id="KW-0408">Iron</keyword>
<organism evidence="10 11">
    <name type="scientific">Helicocarpus griseus UAMH5409</name>
    <dbReference type="NCBI Taxonomy" id="1447875"/>
    <lineage>
        <taxon>Eukaryota</taxon>
        <taxon>Fungi</taxon>
        <taxon>Dikarya</taxon>
        <taxon>Ascomycota</taxon>
        <taxon>Pezizomycotina</taxon>
        <taxon>Eurotiomycetes</taxon>
        <taxon>Eurotiomycetidae</taxon>
        <taxon>Onygenales</taxon>
        <taxon>Ajellomycetaceae</taxon>
        <taxon>Helicocarpus</taxon>
    </lineage>
</organism>
<dbReference type="AlphaFoldDB" id="A0A2B7WXA9"/>
<dbReference type="InterPro" id="IPR001128">
    <property type="entry name" value="Cyt_P450"/>
</dbReference>
<dbReference type="PRINTS" id="PR00385">
    <property type="entry name" value="P450"/>
</dbReference>
<comment type="similarity">
    <text evidence="2 8">Belongs to the cytochrome P450 family.</text>
</comment>
<feature type="binding site" description="axial binding residue" evidence="7">
    <location>
        <position position="474"/>
    </location>
    <ligand>
        <name>heme</name>
        <dbReference type="ChEBI" id="CHEBI:30413"/>
    </ligand>
    <ligandPart>
        <name>Fe</name>
        <dbReference type="ChEBI" id="CHEBI:18248"/>
    </ligandPart>
</feature>
<dbReference type="InterPro" id="IPR050364">
    <property type="entry name" value="Cytochrome_P450_fung"/>
</dbReference>
<keyword evidence="6 8" id="KW-0503">Monooxygenase</keyword>
<evidence type="ECO:0000256" key="7">
    <source>
        <dbReference type="PIRSR" id="PIRSR602401-1"/>
    </source>
</evidence>
<dbReference type="InterPro" id="IPR002401">
    <property type="entry name" value="Cyt_P450_E_grp-I"/>
</dbReference>
<dbReference type="Gene3D" id="1.10.630.10">
    <property type="entry name" value="Cytochrome P450"/>
    <property type="match status" value="1"/>
</dbReference>
<keyword evidence="9" id="KW-0812">Transmembrane</keyword>
<dbReference type="InterPro" id="IPR017972">
    <property type="entry name" value="Cyt_P450_CS"/>
</dbReference>
<name>A0A2B7WXA9_9EURO</name>
<comment type="cofactor">
    <cofactor evidence="1 7">
        <name>heme</name>
        <dbReference type="ChEBI" id="CHEBI:30413"/>
    </cofactor>
</comment>
<evidence type="ECO:0000256" key="9">
    <source>
        <dbReference type="SAM" id="Phobius"/>
    </source>
</evidence>
<dbReference type="CDD" id="cd11065">
    <property type="entry name" value="CYP64-like"/>
    <property type="match status" value="1"/>
</dbReference>
<comment type="caution">
    <text evidence="10">The sequence shown here is derived from an EMBL/GenBank/DDBJ whole genome shotgun (WGS) entry which is preliminary data.</text>
</comment>
<dbReference type="PANTHER" id="PTHR46300">
    <property type="entry name" value="P450, PUTATIVE (EUROFUNG)-RELATED-RELATED"/>
    <property type="match status" value="1"/>
</dbReference>
<keyword evidence="3 7" id="KW-0479">Metal-binding</keyword>
<feature type="transmembrane region" description="Helical" evidence="9">
    <location>
        <begin position="6"/>
        <end position="28"/>
    </location>
</feature>
<dbReference type="GO" id="GO:0020037">
    <property type="term" value="F:heme binding"/>
    <property type="evidence" value="ECO:0007669"/>
    <property type="project" value="InterPro"/>
</dbReference>
<dbReference type="Pfam" id="PF00067">
    <property type="entry name" value="p450"/>
    <property type="match status" value="1"/>
</dbReference>
<evidence type="ECO:0000256" key="6">
    <source>
        <dbReference type="ARBA" id="ARBA00023033"/>
    </source>
</evidence>
<dbReference type="PANTHER" id="PTHR46300:SF2">
    <property type="entry name" value="CYTOCHROME P450 MONOOXYGENASE ALNH-RELATED"/>
    <property type="match status" value="1"/>
</dbReference>
<dbReference type="GO" id="GO:0004497">
    <property type="term" value="F:monooxygenase activity"/>
    <property type="evidence" value="ECO:0007669"/>
    <property type="project" value="UniProtKB-KW"/>
</dbReference>
<dbReference type="EMBL" id="PDNB01000177">
    <property type="protein sequence ID" value="PGH01068.1"/>
    <property type="molecule type" value="Genomic_DNA"/>
</dbReference>
<evidence type="ECO:0000256" key="2">
    <source>
        <dbReference type="ARBA" id="ARBA00010617"/>
    </source>
</evidence>
<proteinExistence type="inferred from homology"/>
<dbReference type="Proteomes" id="UP000223968">
    <property type="component" value="Unassembled WGS sequence"/>
</dbReference>
<dbReference type="InterPro" id="IPR036396">
    <property type="entry name" value="Cyt_P450_sf"/>
</dbReference>
<gene>
    <name evidence="10" type="ORF">AJ79_08038</name>
</gene>
<sequence length="553" mass="62012">MASQAFLLGASITVAAIWLTVTFIRYLLSTQRPKDFPPGPPTFPGLGNLHQIPLKLPFIKFQEWSKTYGDIVGLKLGSNNLIVLHNPEHMHELFEKRSAIYSGRPYAYIPVEHVYQEHKDKHIINLQNTPYLRKWRANVAYLVSTAGIRQNMPIQEATAATLVNKLLQQPSSPSDCFDHFKYWALATPLLAISGQRLEDHGKTFTDRFCTAQQKWVEILEPGTAPLATFFPPLRWVPERFSGWKKKARYVREYMIDEYFSLVESAKKFCISPDNGGKPKGKSGYDTGRFRCVLTRILEEVAERKGKGQENQLLSTDAEIAYVGGGLLDAAVDTTLATFTSLIMFMAAYPEVQAKACEEIHRVSPDKPPGANVAGQLPYVQACVTEIIRLRPPVPSGLSHLAERDDVFMGYKIPKGTSVLANAWAIHQNTDDFDHPEEFRPERYLQNPVGIKPDAKNSFERRRPTYTFGAGRRVCPGTQFAENAVAMAISKVLWAFKIVAPEPLDLSLETGFHSGLVTTPNPFKVDFVLHDEARKESVVLDHKETSAALEQIGI</sequence>